<proteinExistence type="predicted"/>
<dbReference type="PANTHER" id="PTHR33788">
    <property type="entry name" value="OS07G0114300 PROTEIN"/>
    <property type="match status" value="1"/>
</dbReference>
<dbReference type="AlphaFoldDB" id="A0AAW2Z1E2"/>
<dbReference type="InterPro" id="IPR026939">
    <property type="entry name" value="ZNF706/At2g23090_sf"/>
</dbReference>
<feature type="compositionally biased region" description="Basic and acidic residues" evidence="1">
    <location>
        <begin position="11"/>
        <end position="22"/>
    </location>
</feature>
<dbReference type="Proteomes" id="UP001431209">
    <property type="component" value="Unassembled WGS sequence"/>
</dbReference>
<gene>
    <name evidence="3" type="ORF">AKO1_014191</name>
</gene>
<dbReference type="PANTHER" id="PTHR33788:SF1">
    <property type="entry name" value="ZINC-BINDING PROTEIN"/>
    <property type="match status" value="1"/>
</dbReference>
<organism evidence="3 4">
    <name type="scientific">Acrasis kona</name>
    <dbReference type="NCBI Taxonomy" id="1008807"/>
    <lineage>
        <taxon>Eukaryota</taxon>
        <taxon>Discoba</taxon>
        <taxon>Heterolobosea</taxon>
        <taxon>Tetramitia</taxon>
        <taxon>Eutetramitia</taxon>
        <taxon>Acrasidae</taxon>
        <taxon>Acrasis</taxon>
    </lineage>
</organism>
<evidence type="ECO:0000313" key="4">
    <source>
        <dbReference type="Proteomes" id="UP001431209"/>
    </source>
</evidence>
<feature type="domain" description="At2g23090-like zinc-binding" evidence="2">
    <location>
        <begin position="40"/>
        <end position="78"/>
    </location>
</feature>
<evidence type="ECO:0000256" key="1">
    <source>
        <dbReference type="SAM" id="MobiDB-lite"/>
    </source>
</evidence>
<protein>
    <recommendedName>
        <fullName evidence="2">At2g23090-like zinc-binding domain-containing protein</fullName>
    </recommendedName>
</protein>
<dbReference type="InterPro" id="IPR039438">
    <property type="entry name" value="At2g23090-like_Znf"/>
</dbReference>
<evidence type="ECO:0000313" key="3">
    <source>
        <dbReference type="EMBL" id="KAL0482896.1"/>
    </source>
</evidence>
<dbReference type="EMBL" id="JAOPGA020000904">
    <property type="protein sequence ID" value="KAL0482896.1"/>
    <property type="molecule type" value="Genomic_DNA"/>
</dbReference>
<dbReference type="SUPFAM" id="SSF118359">
    <property type="entry name" value="Expressed protein At2g23090/F21P24.15"/>
    <property type="match status" value="1"/>
</dbReference>
<dbReference type="InterPro" id="IPR039713">
    <property type="entry name" value="At2g23090-like"/>
</dbReference>
<accession>A0AAW2Z1E2</accession>
<dbReference type="Gene3D" id="4.10.1050.10">
    <property type="entry name" value="At2g23090-like"/>
    <property type="match status" value="1"/>
</dbReference>
<evidence type="ECO:0000259" key="2">
    <source>
        <dbReference type="Pfam" id="PF12907"/>
    </source>
</evidence>
<name>A0AAW2Z1E2_9EUKA</name>
<comment type="caution">
    <text evidence="3">The sequence shown here is derived from an EMBL/GenBank/DDBJ whole genome shotgun (WGS) entry which is preliminary data.</text>
</comment>
<dbReference type="Pfam" id="PF12907">
    <property type="entry name" value="zf-met2"/>
    <property type="match status" value="1"/>
</dbReference>
<keyword evidence="4" id="KW-1185">Reference proteome</keyword>
<sequence>MGKGNVQKAAQKREKNQKKLDAQSKAGSVKDSFNKNLTQQCAFCKQQFLGNVNRVKLEEHAQTHEKVKKTFADCFPSLAEQPEE</sequence>
<reference evidence="3 4" key="1">
    <citation type="submission" date="2024-03" db="EMBL/GenBank/DDBJ databases">
        <title>The Acrasis kona genome and developmental transcriptomes reveal deep origins of eukaryotic multicellular pathways.</title>
        <authorList>
            <person name="Sheikh S."/>
            <person name="Fu C.-J."/>
            <person name="Brown M.W."/>
            <person name="Baldauf S.L."/>
        </authorList>
    </citation>
    <scope>NUCLEOTIDE SEQUENCE [LARGE SCALE GENOMIC DNA]</scope>
    <source>
        <strain evidence="3 4">ATCC MYA-3509</strain>
    </source>
</reference>
<feature type="region of interest" description="Disordered" evidence="1">
    <location>
        <begin position="1"/>
        <end position="28"/>
    </location>
</feature>